<evidence type="ECO:0008006" key="4">
    <source>
        <dbReference type="Google" id="ProtNLM"/>
    </source>
</evidence>
<keyword evidence="1" id="KW-0812">Transmembrane</keyword>
<feature type="transmembrane region" description="Helical" evidence="1">
    <location>
        <begin position="36"/>
        <end position="53"/>
    </location>
</feature>
<keyword evidence="3" id="KW-1185">Reference proteome</keyword>
<organism evidence="2 3">
    <name type="scientific">Sphingopyxis bauzanensis</name>
    <dbReference type="NCBI Taxonomy" id="651663"/>
    <lineage>
        <taxon>Bacteria</taxon>
        <taxon>Pseudomonadati</taxon>
        <taxon>Pseudomonadota</taxon>
        <taxon>Alphaproteobacteria</taxon>
        <taxon>Sphingomonadales</taxon>
        <taxon>Sphingomonadaceae</taxon>
        <taxon>Sphingopyxis</taxon>
    </lineage>
</organism>
<dbReference type="AlphaFoldDB" id="A0A246JS66"/>
<proteinExistence type="predicted"/>
<dbReference type="Proteomes" id="UP000197361">
    <property type="component" value="Unassembled WGS sequence"/>
</dbReference>
<dbReference type="EMBL" id="NISK01000003">
    <property type="protein sequence ID" value="OWQ95686.1"/>
    <property type="molecule type" value="Genomic_DNA"/>
</dbReference>
<protein>
    <recommendedName>
        <fullName evidence="4">DUF2846 domain-containing protein</fullName>
    </recommendedName>
</protein>
<dbReference type="OrthoDB" id="7550742at2"/>
<evidence type="ECO:0000313" key="3">
    <source>
        <dbReference type="Proteomes" id="UP000197361"/>
    </source>
</evidence>
<dbReference type="RefSeq" id="WP_088441789.1">
    <property type="nucleotide sequence ID" value="NZ_BMMC01000002.1"/>
</dbReference>
<keyword evidence="1" id="KW-0472">Membrane</keyword>
<accession>A0A246JS66</accession>
<keyword evidence="1" id="KW-1133">Transmembrane helix</keyword>
<gene>
    <name evidence="2" type="ORF">CDQ92_12930</name>
</gene>
<evidence type="ECO:0000313" key="2">
    <source>
        <dbReference type="EMBL" id="OWQ95686.1"/>
    </source>
</evidence>
<name>A0A246JS66_9SPHN</name>
<sequence>MSKNAMWLTLIFVAAVVGAFMGPSLASVLSPVTLLILSVLLIGGIVIFCFWALSSNKSGAKADTAAIADARTMQAPTGKARIYVTRRGFVAALQGMNVTLDGRGQGQIKSGQMLMADVKPGPHRLHIATAKAKLAHPAEFDIDVGAGGVVVIGAMIEMGALKGSIRLERLDAAKAREDVYATKLMLWEVPPATS</sequence>
<evidence type="ECO:0000256" key="1">
    <source>
        <dbReference type="SAM" id="Phobius"/>
    </source>
</evidence>
<reference evidence="2 3" key="1">
    <citation type="journal article" date="2010" name="Int. J. Syst. Evol. Microbiol.">
        <title>Sphingopyxis bauzanensis sp. nov., a psychrophilic bacterium isolated from soil.</title>
        <authorList>
            <person name="Zhang D.C."/>
            <person name="Liu H.C."/>
            <person name="Xin Y.H."/>
            <person name="Zhou Y.G."/>
            <person name="Schinner F."/>
            <person name="Margesin R."/>
        </authorList>
    </citation>
    <scope>NUCLEOTIDE SEQUENCE [LARGE SCALE GENOMIC DNA]</scope>
    <source>
        <strain evidence="2 3">DSM 22271</strain>
    </source>
</reference>
<comment type="caution">
    <text evidence="2">The sequence shown here is derived from an EMBL/GenBank/DDBJ whole genome shotgun (WGS) entry which is preliminary data.</text>
</comment>